<feature type="compositionally biased region" description="Low complexity" evidence="1">
    <location>
        <begin position="377"/>
        <end position="400"/>
    </location>
</feature>
<protein>
    <submittedName>
        <fullName evidence="2">Uncharacterized protein</fullName>
    </submittedName>
</protein>
<feature type="region of interest" description="Disordered" evidence="1">
    <location>
        <begin position="1"/>
        <end position="142"/>
    </location>
</feature>
<accession>A0A6A6GZQ4</accession>
<dbReference type="PANTHER" id="PTHR37332:SF1">
    <property type="entry name" value="ELMO DOMAIN-CONTAINING PROTEIN"/>
    <property type="match status" value="1"/>
</dbReference>
<evidence type="ECO:0000313" key="3">
    <source>
        <dbReference type="Proteomes" id="UP000800092"/>
    </source>
</evidence>
<dbReference type="PANTHER" id="PTHR37332">
    <property type="entry name" value="EXPRESSED PROTEIN"/>
    <property type="match status" value="1"/>
</dbReference>
<feature type="region of interest" description="Disordered" evidence="1">
    <location>
        <begin position="336"/>
        <end position="413"/>
    </location>
</feature>
<feature type="compositionally biased region" description="Polar residues" evidence="1">
    <location>
        <begin position="350"/>
        <end position="370"/>
    </location>
</feature>
<evidence type="ECO:0000313" key="2">
    <source>
        <dbReference type="EMBL" id="KAF2231255.1"/>
    </source>
</evidence>
<dbReference type="Proteomes" id="UP000800092">
    <property type="component" value="Unassembled WGS sequence"/>
</dbReference>
<gene>
    <name evidence="2" type="ORF">EV356DRAFT_472130</name>
</gene>
<organism evidence="2 3">
    <name type="scientific">Viridothelium virens</name>
    <name type="common">Speckled blister lichen</name>
    <name type="synonym">Trypethelium virens</name>
    <dbReference type="NCBI Taxonomy" id="1048519"/>
    <lineage>
        <taxon>Eukaryota</taxon>
        <taxon>Fungi</taxon>
        <taxon>Dikarya</taxon>
        <taxon>Ascomycota</taxon>
        <taxon>Pezizomycotina</taxon>
        <taxon>Dothideomycetes</taxon>
        <taxon>Dothideomycetes incertae sedis</taxon>
        <taxon>Trypetheliales</taxon>
        <taxon>Trypetheliaceae</taxon>
        <taxon>Viridothelium</taxon>
    </lineage>
</organism>
<evidence type="ECO:0000256" key="1">
    <source>
        <dbReference type="SAM" id="MobiDB-lite"/>
    </source>
</evidence>
<feature type="compositionally biased region" description="Polar residues" evidence="1">
    <location>
        <begin position="1"/>
        <end position="10"/>
    </location>
</feature>
<reference evidence="2" key="1">
    <citation type="journal article" date="2020" name="Stud. Mycol.">
        <title>101 Dothideomycetes genomes: a test case for predicting lifestyles and emergence of pathogens.</title>
        <authorList>
            <person name="Haridas S."/>
            <person name="Albert R."/>
            <person name="Binder M."/>
            <person name="Bloem J."/>
            <person name="Labutti K."/>
            <person name="Salamov A."/>
            <person name="Andreopoulos B."/>
            <person name="Baker S."/>
            <person name="Barry K."/>
            <person name="Bills G."/>
            <person name="Bluhm B."/>
            <person name="Cannon C."/>
            <person name="Castanera R."/>
            <person name="Culley D."/>
            <person name="Daum C."/>
            <person name="Ezra D."/>
            <person name="Gonzalez J."/>
            <person name="Henrissat B."/>
            <person name="Kuo A."/>
            <person name="Liang C."/>
            <person name="Lipzen A."/>
            <person name="Lutzoni F."/>
            <person name="Magnuson J."/>
            <person name="Mondo S."/>
            <person name="Nolan M."/>
            <person name="Ohm R."/>
            <person name="Pangilinan J."/>
            <person name="Park H.-J."/>
            <person name="Ramirez L."/>
            <person name="Alfaro M."/>
            <person name="Sun H."/>
            <person name="Tritt A."/>
            <person name="Yoshinaga Y."/>
            <person name="Zwiers L.-H."/>
            <person name="Turgeon B."/>
            <person name="Goodwin S."/>
            <person name="Spatafora J."/>
            <person name="Crous P."/>
            <person name="Grigoriev I."/>
        </authorList>
    </citation>
    <scope>NUCLEOTIDE SEQUENCE</scope>
    <source>
        <strain evidence="2">Tuck. ex Michener</strain>
    </source>
</reference>
<dbReference type="EMBL" id="ML991829">
    <property type="protein sequence ID" value="KAF2231255.1"/>
    <property type="molecule type" value="Genomic_DNA"/>
</dbReference>
<feature type="compositionally biased region" description="Low complexity" evidence="1">
    <location>
        <begin position="336"/>
        <end position="349"/>
    </location>
</feature>
<sequence length="517" mass="55037">MAKASTSSPGSNGGGRVFSRKSVLWNPKTRDHVDSTITGAPLVDPNGFEDKHSSNSSTRSKRRESSLHSLTTSVTEFGTSVRRSVSLRTPTDTSPSQAREFTFGPSGSLSSTSPKKRSASAASHYNKPPLSVPGFSRKKKSSESVDHGYTSFAEGAVPRGKFGMLVAPFGTRSRGDDMGKPSSNSYASTLAYTQTSTTLGPPASIPSSSGGNQNPNLVYQHIHDLASKRISTLDYLRKAHEGRIYWFNTLHFTKSDLSRLSYFEPRKLSRRATNYLLLGYSLPTILDLNSQTPIEYLRALNALLTEFESYQTLHPPDATASSSLSRARIPQIFKRTTASSKARRASSATQSLAPSADASTTTPIEPSSATDAWPDAGNGLTTTTSNTGTATTTYTSPTSETGGGGSGGSALAPDSLLPNESYTLLLTPSLPFEPDFFETFATLCDVLIDTYTKIMSLLERPENVAGSPGVGDLFAKADAKVRKVLVAGVVREFEEASRVGARGEVGGGGRVVLGGLM</sequence>
<name>A0A6A6GZQ4_VIRVR</name>
<feature type="compositionally biased region" description="Polar residues" evidence="1">
    <location>
        <begin position="67"/>
        <end position="113"/>
    </location>
</feature>
<keyword evidence="3" id="KW-1185">Reference proteome</keyword>
<dbReference type="OrthoDB" id="14339at2759"/>
<proteinExistence type="predicted"/>
<dbReference type="AlphaFoldDB" id="A0A6A6GZQ4"/>